<dbReference type="PATRIC" id="fig|375.37.peg.8258"/>
<proteinExistence type="predicted"/>
<sequence length="87" mass="10047">MNGAPFQDRPPITDRVNAYDEKHLAIYVRLLMAEEEGADWREVVSVIFGLDPTREPDRAKNVHDSHLARARWMVEAGYQGLLEPRMQ</sequence>
<evidence type="ECO:0000313" key="3">
    <source>
        <dbReference type="Proteomes" id="UP000181962"/>
    </source>
</evidence>
<dbReference type="EMBL" id="JBEPTQ010000002">
    <property type="protein sequence ID" value="MET4725929.1"/>
    <property type="molecule type" value="Genomic_DNA"/>
</dbReference>
<name>A0A0M9B6T9_BRAJP</name>
<protein>
    <submittedName>
        <fullName evidence="1">DUF2285 domain-containing protein</fullName>
    </submittedName>
</protein>
<evidence type="ECO:0000313" key="1">
    <source>
        <dbReference type="EMBL" id="APG06743.1"/>
    </source>
</evidence>
<reference evidence="2 4" key="2">
    <citation type="submission" date="2024-06" db="EMBL/GenBank/DDBJ databases">
        <title>Genomic Encyclopedia of Type Strains, Phase V (KMG-V): Genome sequencing to study the core and pangenomes of soil and plant-associated prokaryotes.</title>
        <authorList>
            <person name="Whitman W."/>
        </authorList>
    </citation>
    <scope>NUCLEOTIDE SEQUENCE [LARGE SCALE GENOMIC DNA]</scope>
    <source>
        <strain evidence="2 4">USDA 160</strain>
    </source>
</reference>
<organism evidence="1 3">
    <name type="scientific">Bradyrhizobium japonicum</name>
    <dbReference type="NCBI Taxonomy" id="375"/>
    <lineage>
        <taxon>Bacteria</taxon>
        <taxon>Pseudomonadati</taxon>
        <taxon>Pseudomonadota</taxon>
        <taxon>Alphaproteobacteria</taxon>
        <taxon>Hyphomicrobiales</taxon>
        <taxon>Nitrobacteraceae</taxon>
        <taxon>Bradyrhizobium</taxon>
    </lineage>
</organism>
<dbReference type="OrthoDB" id="9811330at2"/>
<dbReference type="KEGG" id="bjp:RN69_00255"/>
<keyword evidence="4" id="KW-1185">Reference proteome</keyword>
<dbReference type="Proteomes" id="UP001549291">
    <property type="component" value="Unassembled WGS sequence"/>
</dbReference>
<dbReference type="Proteomes" id="UP000181962">
    <property type="component" value="Chromosome"/>
</dbReference>
<reference evidence="1 3" key="1">
    <citation type="submission" date="2016-11" db="EMBL/GenBank/DDBJ databases">
        <title>Complete Genome Sequence of Bradyrhizobium sp. strain J5, an isolated from soybean nodule in Hokkaido.</title>
        <authorList>
            <person name="Kanehara K."/>
        </authorList>
    </citation>
    <scope>NUCLEOTIDE SEQUENCE [LARGE SCALE GENOMIC DNA]</scope>
    <source>
        <strain evidence="1 3">J5</strain>
    </source>
</reference>
<dbReference type="AlphaFoldDB" id="A0A0M9B6T9"/>
<dbReference type="GeneID" id="92963847"/>
<dbReference type="EMBL" id="CP017637">
    <property type="protein sequence ID" value="APG06743.1"/>
    <property type="molecule type" value="Genomic_DNA"/>
</dbReference>
<evidence type="ECO:0000313" key="4">
    <source>
        <dbReference type="Proteomes" id="UP001549291"/>
    </source>
</evidence>
<evidence type="ECO:0000313" key="2">
    <source>
        <dbReference type="EMBL" id="MET4725929.1"/>
    </source>
</evidence>
<dbReference type="RefSeq" id="WP_011082886.1">
    <property type="nucleotide sequence ID" value="NZ_BJNK01000034.1"/>
</dbReference>
<gene>
    <name evidence="2" type="ORF">ABIF63_010035</name>
    <name evidence="1" type="ORF">BKD09_00240</name>
</gene>
<accession>A0A0M9B6T9</accession>